<dbReference type="Gene3D" id="1.20.1290.10">
    <property type="entry name" value="AhpD-like"/>
    <property type="match status" value="1"/>
</dbReference>
<name>A0ABX7T8R7_9SPHN</name>
<dbReference type="EMBL" id="CP071794">
    <property type="protein sequence ID" value="QTD57275.1"/>
    <property type="molecule type" value="Genomic_DNA"/>
</dbReference>
<dbReference type="Proteomes" id="UP000663923">
    <property type="component" value="Chromosome"/>
</dbReference>
<gene>
    <name evidence="2" type="ORF">J4G78_06995</name>
</gene>
<dbReference type="PANTHER" id="PTHR34846:SF5">
    <property type="entry name" value="CARBOXYMUCONOLACTONE DECARBOXYLASE-LIKE DOMAIN-CONTAINING PROTEIN"/>
    <property type="match status" value="1"/>
</dbReference>
<reference evidence="2 3" key="1">
    <citation type="submission" date="2021-03" db="EMBL/GenBank/DDBJ databases">
        <title>Complete genome of Parasphingorhabdus_sp.JHSY0214.</title>
        <authorList>
            <person name="Yoo J.H."/>
            <person name="Bae J.W."/>
        </authorList>
    </citation>
    <scope>NUCLEOTIDE SEQUENCE [LARGE SCALE GENOMIC DNA]</scope>
    <source>
        <strain evidence="2 3">JHSY0214</strain>
    </source>
</reference>
<dbReference type="InterPro" id="IPR003779">
    <property type="entry name" value="CMD-like"/>
</dbReference>
<dbReference type="RefSeq" id="WP_207989617.1">
    <property type="nucleotide sequence ID" value="NZ_CP071794.1"/>
</dbReference>
<keyword evidence="3" id="KW-1185">Reference proteome</keyword>
<evidence type="ECO:0000313" key="2">
    <source>
        <dbReference type="EMBL" id="QTD57275.1"/>
    </source>
</evidence>
<dbReference type="Pfam" id="PF02627">
    <property type="entry name" value="CMD"/>
    <property type="match status" value="1"/>
</dbReference>
<feature type="domain" description="Carboxymuconolactone decarboxylase-like" evidence="1">
    <location>
        <begin position="44"/>
        <end position="123"/>
    </location>
</feature>
<dbReference type="PANTHER" id="PTHR34846">
    <property type="entry name" value="4-CARBOXYMUCONOLACTONE DECARBOXYLASE FAMILY PROTEIN (AFU_ORTHOLOGUE AFUA_6G11590)"/>
    <property type="match status" value="1"/>
</dbReference>
<dbReference type="SUPFAM" id="SSF69118">
    <property type="entry name" value="AhpD-like"/>
    <property type="match status" value="1"/>
</dbReference>
<evidence type="ECO:0000259" key="1">
    <source>
        <dbReference type="Pfam" id="PF02627"/>
    </source>
</evidence>
<sequence>MTSHHGKPGLEPMAEADLSPEIREMLGQWVFNLHKTLAYSEKSLERWMPFAKHILQDNTLSVRDREIAILRVGWNCRSPYEWGMHEGVARSVGFTDKDLEAICVGKDSDNWTESEASIIAAVDDLHSQSTISDESWAKLKPHFSKQQLVDMVYLIGQFHMISIMLNAMRTPLEDNVASMPQDKPHFTRA</sequence>
<evidence type="ECO:0000313" key="3">
    <source>
        <dbReference type="Proteomes" id="UP000663923"/>
    </source>
</evidence>
<protein>
    <submittedName>
        <fullName evidence="2">Carboxymuconolactone decarboxylase family protein</fullName>
    </submittedName>
</protein>
<accession>A0ABX7T8R7</accession>
<dbReference type="InterPro" id="IPR029032">
    <property type="entry name" value="AhpD-like"/>
</dbReference>
<organism evidence="2 3">
    <name type="scientific">Parasphingorhabdus cellanae</name>
    <dbReference type="NCBI Taxonomy" id="2806553"/>
    <lineage>
        <taxon>Bacteria</taxon>
        <taxon>Pseudomonadati</taxon>
        <taxon>Pseudomonadota</taxon>
        <taxon>Alphaproteobacteria</taxon>
        <taxon>Sphingomonadales</taxon>
        <taxon>Sphingomonadaceae</taxon>
        <taxon>Parasphingorhabdus</taxon>
    </lineage>
</organism>
<proteinExistence type="predicted"/>